<proteinExistence type="predicted"/>
<organism evidence="3 4">
    <name type="scientific">Candidatus Yanofskybacteria bacterium RIFCSPHIGHO2_02_FULL_38_22b</name>
    <dbReference type="NCBI Taxonomy" id="1802673"/>
    <lineage>
        <taxon>Bacteria</taxon>
        <taxon>Candidatus Yanofskyibacteriota</taxon>
    </lineage>
</organism>
<name>A0A1F8F134_9BACT</name>
<comment type="caution">
    <text evidence="3">The sequence shown here is derived from an EMBL/GenBank/DDBJ whole genome shotgun (WGS) entry which is preliminary data.</text>
</comment>
<dbReference type="PANTHER" id="PTHR34179">
    <property type="entry name" value="TUMOR PROTEIN P53-INDUCIBLE PROTEIN 13"/>
    <property type="match status" value="1"/>
</dbReference>
<keyword evidence="2" id="KW-0812">Transmembrane</keyword>
<sequence length="217" mass="24617">MNEYFLKKEEKDRAVQEERKKKTIQKVIRWLVILVALTLIGWPIYSYFKTASNKASKPAPGTYFQAQSRDHIDIGAEHPAYNSNPPTGGWHYDAPAQTGIYDKEFPDEQLIHNLEHSHVWIAHKPDLSSEQIEMLANIAKGYGSRIIMTPRSANDSPIVLVAWEHLLKMDSVDEALVHEFIEAYRGIAGPEKIPDSGFKDFRGLDDSKLESGPAMKK</sequence>
<feature type="transmembrane region" description="Helical" evidence="2">
    <location>
        <begin position="27"/>
        <end position="48"/>
    </location>
</feature>
<accession>A0A1F8F134</accession>
<dbReference type="GO" id="GO:0005737">
    <property type="term" value="C:cytoplasm"/>
    <property type="evidence" value="ECO:0007669"/>
    <property type="project" value="TreeGrafter"/>
</dbReference>
<evidence type="ECO:0000313" key="3">
    <source>
        <dbReference type="EMBL" id="OGN06833.1"/>
    </source>
</evidence>
<dbReference type="Pfam" id="PF11303">
    <property type="entry name" value="DUF3105"/>
    <property type="match status" value="1"/>
</dbReference>
<feature type="compositionally biased region" description="Basic and acidic residues" evidence="1">
    <location>
        <begin position="198"/>
        <end position="209"/>
    </location>
</feature>
<dbReference type="AlphaFoldDB" id="A0A1F8F134"/>
<keyword evidence="2" id="KW-0472">Membrane</keyword>
<evidence type="ECO:0000256" key="2">
    <source>
        <dbReference type="SAM" id="Phobius"/>
    </source>
</evidence>
<reference evidence="3 4" key="1">
    <citation type="journal article" date="2016" name="Nat. Commun.">
        <title>Thousands of microbial genomes shed light on interconnected biogeochemical processes in an aquifer system.</title>
        <authorList>
            <person name="Anantharaman K."/>
            <person name="Brown C.T."/>
            <person name="Hug L.A."/>
            <person name="Sharon I."/>
            <person name="Castelle C.J."/>
            <person name="Probst A.J."/>
            <person name="Thomas B.C."/>
            <person name="Singh A."/>
            <person name="Wilkins M.J."/>
            <person name="Karaoz U."/>
            <person name="Brodie E.L."/>
            <person name="Williams K.H."/>
            <person name="Hubbard S.S."/>
            <person name="Banfield J.F."/>
        </authorList>
    </citation>
    <scope>NUCLEOTIDE SEQUENCE [LARGE SCALE GENOMIC DNA]</scope>
</reference>
<dbReference type="EMBL" id="MGJN01000014">
    <property type="protein sequence ID" value="OGN06833.1"/>
    <property type="molecule type" value="Genomic_DNA"/>
</dbReference>
<dbReference type="InterPro" id="IPR021454">
    <property type="entry name" value="DUF3105"/>
</dbReference>
<feature type="region of interest" description="Disordered" evidence="1">
    <location>
        <begin position="198"/>
        <end position="217"/>
    </location>
</feature>
<dbReference type="PANTHER" id="PTHR34179:SF1">
    <property type="entry name" value="TUMOR PROTEIN P53-INDUCIBLE PROTEIN 13"/>
    <property type="match status" value="1"/>
</dbReference>
<dbReference type="Proteomes" id="UP000176834">
    <property type="component" value="Unassembled WGS sequence"/>
</dbReference>
<keyword evidence="2" id="KW-1133">Transmembrane helix</keyword>
<protein>
    <recommendedName>
        <fullName evidence="5">DUF3105 domain-containing protein</fullName>
    </recommendedName>
</protein>
<evidence type="ECO:0000256" key="1">
    <source>
        <dbReference type="SAM" id="MobiDB-lite"/>
    </source>
</evidence>
<evidence type="ECO:0000313" key="4">
    <source>
        <dbReference type="Proteomes" id="UP000176834"/>
    </source>
</evidence>
<gene>
    <name evidence="3" type="ORF">A3B86_02965</name>
</gene>
<evidence type="ECO:0008006" key="5">
    <source>
        <dbReference type="Google" id="ProtNLM"/>
    </source>
</evidence>